<dbReference type="CDD" id="cd08994">
    <property type="entry name" value="GH43_62_32_68_117_130-like"/>
    <property type="match status" value="1"/>
</dbReference>
<dbReference type="RefSeq" id="WP_026814674.1">
    <property type="nucleotide sequence ID" value="NZ_BMWP01000033.1"/>
</dbReference>
<protein>
    <recommendedName>
        <fullName evidence="3">Glycosyl hydrolase family 43</fullName>
    </recommendedName>
</protein>
<reference evidence="1" key="1">
    <citation type="journal article" date="2014" name="Int. J. Syst. Evol. Microbiol.">
        <title>Complete genome sequence of Corynebacterium casei LMG S-19264T (=DSM 44701T), isolated from a smear-ripened cheese.</title>
        <authorList>
            <consortium name="US DOE Joint Genome Institute (JGI-PGF)"/>
            <person name="Walter F."/>
            <person name="Albersmeier A."/>
            <person name="Kalinowski J."/>
            <person name="Ruckert C."/>
        </authorList>
    </citation>
    <scope>NUCLEOTIDE SEQUENCE</scope>
    <source>
        <strain evidence="1">KCTC 12113</strain>
    </source>
</reference>
<name>A0A918J6W8_9FLAO</name>
<dbReference type="AlphaFoldDB" id="A0A918J6W8"/>
<dbReference type="SUPFAM" id="SSF75005">
    <property type="entry name" value="Arabinanase/levansucrase/invertase"/>
    <property type="match status" value="2"/>
</dbReference>
<reference evidence="1" key="2">
    <citation type="submission" date="2020-09" db="EMBL/GenBank/DDBJ databases">
        <authorList>
            <person name="Sun Q."/>
            <person name="Kim S."/>
        </authorList>
    </citation>
    <scope>NUCLEOTIDE SEQUENCE</scope>
    <source>
        <strain evidence="1">KCTC 12113</strain>
    </source>
</reference>
<evidence type="ECO:0000313" key="1">
    <source>
        <dbReference type="EMBL" id="GGW47816.1"/>
    </source>
</evidence>
<keyword evidence="2" id="KW-1185">Reference proteome</keyword>
<sequence length="365" mass="41012">MEFRNPFYFVLQLEIVSKIGLKVLVNLALLVVLMQSYIYGQSEKSFADQWEYVGVAIEEPGYVIWGTSPVLGDDGKIHLFVARWPGNTVEPGWRSHSEIAHYVGDTPEGPFIFSDIALQGTGLDTWDRFGMHNPAIHKVGEKYILLYIGNNDYSRPAHPSNQKIGMATSDSPYGPWKKVNDDGLILDVPKNQKYWNHKASNGVNNPALLQHPNGGFFLYFKSEKARMGLAVAENIEGPYVQMPFPVTNNKQSIEDGYAFMHEGKFALLTTDNHGIIEEGGGILWTSEDGIVFDKYEKGFHRINGYVPLNMSKVTVHYGPKDRSYAKFERPQILLKDGKPSYLYLPSGSNIHGGPSTESYILKFKP</sequence>
<dbReference type="Gene3D" id="2.115.10.20">
    <property type="entry name" value="Glycosyl hydrolase domain, family 43"/>
    <property type="match status" value="1"/>
</dbReference>
<evidence type="ECO:0000313" key="2">
    <source>
        <dbReference type="Proteomes" id="UP000634668"/>
    </source>
</evidence>
<dbReference type="Proteomes" id="UP000634668">
    <property type="component" value="Unassembled WGS sequence"/>
</dbReference>
<gene>
    <name evidence="1" type="ORF">GCM10007383_34820</name>
</gene>
<evidence type="ECO:0008006" key="3">
    <source>
        <dbReference type="Google" id="ProtNLM"/>
    </source>
</evidence>
<proteinExistence type="predicted"/>
<accession>A0A918J6W8</accession>
<organism evidence="1 2">
    <name type="scientific">Arenibacter certesii</name>
    <dbReference type="NCBI Taxonomy" id="228955"/>
    <lineage>
        <taxon>Bacteria</taxon>
        <taxon>Pseudomonadati</taxon>
        <taxon>Bacteroidota</taxon>
        <taxon>Flavobacteriia</taxon>
        <taxon>Flavobacteriales</taxon>
        <taxon>Flavobacteriaceae</taxon>
        <taxon>Arenibacter</taxon>
    </lineage>
</organism>
<comment type="caution">
    <text evidence="1">The sequence shown here is derived from an EMBL/GenBank/DDBJ whole genome shotgun (WGS) entry which is preliminary data.</text>
</comment>
<dbReference type="InterPro" id="IPR023296">
    <property type="entry name" value="Glyco_hydro_beta-prop_sf"/>
</dbReference>
<dbReference type="EMBL" id="BMWP01000033">
    <property type="protein sequence ID" value="GGW47816.1"/>
    <property type="molecule type" value="Genomic_DNA"/>
</dbReference>